<proteinExistence type="inferred from homology"/>
<dbReference type="Pfam" id="PF00528">
    <property type="entry name" value="BPD_transp_1"/>
    <property type="match status" value="1"/>
</dbReference>
<organism evidence="9 10">
    <name type="scientific">Halanaerobium praevalens (strain ATCC 33744 / DSM 2228 / GSL)</name>
    <dbReference type="NCBI Taxonomy" id="572479"/>
    <lineage>
        <taxon>Bacteria</taxon>
        <taxon>Bacillati</taxon>
        <taxon>Bacillota</taxon>
        <taxon>Clostridia</taxon>
        <taxon>Halanaerobiales</taxon>
        <taxon>Halanaerobiaceae</taxon>
        <taxon>Halanaerobium</taxon>
    </lineage>
</organism>
<evidence type="ECO:0000256" key="4">
    <source>
        <dbReference type="ARBA" id="ARBA00022692"/>
    </source>
</evidence>
<feature type="transmembrane region" description="Helical" evidence="7">
    <location>
        <begin position="222"/>
        <end position="243"/>
    </location>
</feature>
<keyword evidence="4 7" id="KW-0812">Transmembrane</keyword>
<dbReference type="OrthoDB" id="9785836at2"/>
<dbReference type="HOGENOM" id="CLU_016047_0_1_9"/>
<comment type="subcellular location">
    <subcellularLocation>
        <location evidence="1 7">Cell membrane</location>
        <topology evidence="1 7">Multi-pass membrane protein</topology>
    </subcellularLocation>
</comment>
<keyword evidence="2 7" id="KW-0813">Transport</keyword>
<evidence type="ECO:0000259" key="8">
    <source>
        <dbReference type="PROSITE" id="PS50928"/>
    </source>
</evidence>
<evidence type="ECO:0000313" key="9">
    <source>
        <dbReference type="EMBL" id="ADO78187.1"/>
    </source>
</evidence>
<dbReference type="SUPFAM" id="SSF161098">
    <property type="entry name" value="MetI-like"/>
    <property type="match status" value="1"/>
</dbReference>
<dbReference type="PROSITE" id="PS50928">
    <property type="entry name" value="ABC_TM1"/>
    <property type="match status" value="1"/>
</dbReference>
<dbReference type="PANTHER" id="PTHR30193">
    <property type="entry name" value="ABC TRANSPORTER PERMEASE PROTEIN"/>
    <property type="match status" value="1"/>
</dbReference>
<evidence type="ECO:0000313" key="10">
    <source>
        <dbReference type="Proteomes" id="UP000006866"/>
    </source>
</evidence>
<dbReference type="GO" id="GO:0005886">
    <property type="term" value="C:plasma membrane"/>
    <property type="evidence" value="ECO:0007669"/>
    <property type="project" value="UniProtKB-SubCell"/>
</dbReference>
<dbReference type="KEGG" id="hpk:Hprae_2068"/>
<gene>
    <name evidence="9" type="ordered locus">Hprae_2068</name>
</gene>
<reference evidence="9 10" key="2">
    <citation type="journal article" date="2011" name="Stand. Genomic Sci.">
        <title>Complete genome sequence of the extremely halophilic Halanaerobium praevalens type strain (GSL).</title>
        <authorList>
            <person name="Ivanova N."/>
            <person name="Sikorski J."/>
            <person name="Chertkov O."/>
            <person name="Nolan M."/>
            <person name="Lucas S."/>
            <person name="Hammon N."/>
            <person name="Deshpande S."/>
            <person name="Cheng J.F."/>
            <person name="Tapia R."/>
            <person name="Han C."/>
            <person name="Goodwin L."/>
            <person name="Pitluck S."/>
            <person name="Huntemann M."/>
            <person name="Liolios K."/>
            <person name="Pagani I."/>
            <person name="Mavromatis K."/>
            <person name="Ovchinikova G."/>
            <person name="Pati A."/>
            <person name="Chen A."/>
            <person name="Palaniappan K."/>
            <person name="Land M."/>
            <person name="Hauser L."/>
            <person name="Brambilla E.M."/>
            <person name="Kannan K.P."/>
            <person name="Rohde M."/>
            <person name="Tindall B.J."/>
            <person name="Goker M."/>
            <person name="Detter J.C."/>
            <person name="Woyke T."/>
            <person name="Bristow J."/>
            <person name="Eisen J.A."/>
            <person name="Markowitz V."/>
            <person name="Hugenholtz P."/>
            <person name="Kyrpides N.C."/>
            <person name="Klenk H.P."/>
            <person name="Lapidus A."/>
        </authorList>
    </citation>
    <scope>NUCLEOTIDE SEQUENCE [LARGE SCALE GENOMIC DNA]</scope>
    <source>
        <strain evidence="10">ATCC 33744 / DSM 2228 / GSL</strain>
    </source>
</reference>
<keyword evidence="10" id="KW-1185">Reference proteome</keyword>
<evidence type="ECO:0000256" key="3">
    <source>
        <dbReference type="ARBA" id="ARBA00022475"/>
    </source>
</evidence>
<dbReference type="InterPro" id="IPR035906">
    <property type="entry name" value="MetI-like_sf"/>
</dbReference>
<dbReference type="AlphaFoldDB" id="E3DS39"/>
<dbReference type="Proteomes" id="UP000006866">
    <property type="component" value="Chromosome"/>
</dbReference>
<dbReference type="eggNOG" id="COG4209">
    <property type="taxonomic scope" value="Bacteria"/>
</dbReference>
<name>E3DS39_HALPG</name>
<dbReference type="PATRIC" id="fig|572479.3.peg.2105"/>
<feature type="transmembrane region" description="Helical" evidence="7">
    <location>
        <begin position="274"/>
        <end position="299"/>
    </location>
</feature>
<feature type="transmembrane region" description="Helical" evidence="7">
    <location>
        <begin position="12"/>
        <end position="38"/>
    </location>
</feature>
<comment type="similarity">
    <text evidence="7">Belongs to the binding-protein-dependent transport system permease family.</text>
</comment>
<dbReference type="CDD" id="cd06261">
    <property type="entry name" value="TM_PBP2"/>
    <property type="match status" value="1"/>
</dbReference>
<feature type="transmembrane region" description="Helical" evidence="7">
    <location>
        <begin position="164"/>
        <end position="187"/>
    </location>
</feature>
<dbReference type="EMBL" id="CP002175">
    <property type="protein sequence ID" value="ADO78187.1"/>
    <property type="molecule type" value="Genomic_DNA"/>
</dbReference>
<protein>
    <submittedName>
        <fullName evidence="9">Carbohydrate ABC transporter membrane protein 1, CUT1 family</fullName>
    </submittedName>
</protein>
<keyword evidence="5 7" id="KW-1133">Transmembrane helix</keyword>
<dbReference type="PANTHER" id="PTHR30193:SF44">
    <property type="entry name" value="LACTOSE TRANSPORT SYSTEM PERMEASE PROTEIN LACF"/>
    <property type="match status" value="1"/>
</dbReference>
<evidence type="ECO:0000256" key="2">
    <source>
        <dbReference type="ARBA" id="ARBA00022448"/>
    </source>
</evidence>
<keyword evidence="6 7" id="KW-0472">Membrane</keyword>
<feature type="transmembrane region" description="Helical" evidence="7">
    <location>
        <begin position="81"/>
        <end position="105"/>
    </location>
</feature>
<reference evidence="10" key="1">
    <citation type="submission" date="2010-10" db="EMBL/GenBank/DDBJ databases">
        <title>The complete genome of Halanaerobium praevalens DSM 2228.</title>
        <authorList>
            <consortium name="US DOE Joint Genome Institute (JGI-PGF)"/>
            <person name="Lucas S."/>
            <person name="Copeland A."/>
            <person name="Lapidus A."/>
            <person name="Glavina del Rio T."/>
            <person name="Dalin E."/>
            <person name="Tice H."/>
            <person name="Bruce D."/>
            <person name="Goodwin L."/>
            <person name="Pitluck S."/>
            <person name="Kyrpides N."/>
            <person name="Mavromatis K."/>
            <person name="Ivanova N."/>
            <person name="Ovchinnikova G."/>
            <person name="Chertkov O."/>
            <person name="Detter J.C."/>
            <person name="Han C."/>
            <person name="Larimer F."/>
            <person name="Land M."/>
            <person name="Hauser L."/>
            <person name="Markowitz V."/>
            <person name="Cheng J.-F."/>
            <person name="Hugenholtz P."/>
            <person name="Woyke T."/>
            <person name="Wu D."/>
            <person name="Tindall B."/>
            <person name="Pomrenke H.G."/>
            <person name="Brambilla E."/>
            <person name="Klenk H.-P."/>
            <person name="Eisen J.A."/>
        </authorList>
    </citation>
    <scope>NUCLEOTIDE SEQUENCE [LARGE SCALE GENOMIC DNA]</scope>
    <source>
        <strain evidence="10">ATCC 33744 / DSM 2228 / GSL</strain>
    </source>
</reference>
<evidence type="ECO:0000256" key="6">
    <source>
        <dbReference type="ARBA" id="ARBA00023136"/>
    </source>
</evidence>
<feature type="transmembrane region" description="Helical" evidence="7">
    <location>
        <begin position="117"/>
        <end position="137"/>
    </location>
</feature>
<dbReference type="GO" id="GO:0055085">
    <property type="term" value="P:transmembrane transport"/>
    <property type="evidence" value="ECO:0007669"/>
    <property type="project" value="InterPro"/>
</dbReference>
<accession>E3DS39</accession>
<dbReference type="RefSeq" id="WP_014554203.1">
    <property type="nucleotide sequence ID" value="NC_017455.1"/>
</dbReference>
<sequence length="309" mass="35975">MRKKWTRDDTELTLLAIPTFIWYILFSFLPMFGVLIAFKKYQVFPGESFLYNIVNSNWVGFDNFKYILQSNSFLILLRNTLAYNITFIILGIFISVTLAIIISLIYGKWRSKIYQTFMFFPHFLSWVVVSYFFYAFFSYDKGVLNSILNYFHLNSIQWYMESKYWPYILIIVQLWKTTGYNTVIYLASIMGIDPSLYEAAVIDGASTWQQVKHITIPSIRPIVIMMFILNTGRIFFSDFGLFYQVTRGIPAPIYDTVSTIDTYVYQSLLSSTPIGMTTAVTLLQSVACCITILLANWIVKKIDKDYAII</sequence>
<dbReference type="Gene3D" id="1.10.3720.10">
    <property type="entry name" value="MetI-like"/>
    <property type="match status" value="1"/>
</dbReference>
<keyword evidence="3" id="KW-1003">Cell membrane</keyword>
<dbReference type="InterPro" id="IPR051393">
    <property type="entry name" value="ABC_transporter_permease"/>
</dbReference>
<dbReference type="STRING" id="572479.Hprae_2068"/>
<evidence type="ECO:0000256" key="5">
    <source>
        <dbReference type="ARBA" id="ARBA00022989"/>
    </source>
</evidence>
<evidence type="ECO:0000256" key="7">
    <source>
        <dbReference type="RuleBase" id="RU363032"/>
    </source>
</evidence>
<feature type="domain" description="ABC transmembrane type-1" evidence="8">
    <location>
        <begin position="77"/>
        <end position="295"/>
    </location>
</feature>
<evidence type="ECO:0000256" key="1">
    <source>
        <dbReference type="ARBA" id="ARBA00004651"/>
    </source>
</evidence>
<dbReference type="InterPro" id="IPR000515">
    <property type="entry name" value="MetI-like"/>
</dbReference>